<dbReference type="Pfam" id="PF26604">
    <property type="entry name" value="CBU_0592"/>
    <property type="match status" value="1"/>
</dbReference>
<dbReference type="Proteomes" id="UP000183245">
    <property type="component" value="Unassembled WGS sequence"/>
</dbReference>
<sequence>MNRKTTDELIGWYGTIAIVLAYALVSFGWLSASTLVYQVLNGTGALGMVYISFKKKAYQPGVLNIIWAVIALIAIVHLII</sequence>
<keyword evidence="1" id="KW-0812">Transmembrane</keyword>
<evidence type="ECO:0000313" key="4">
    <source>
        <dbReference type="Proteomes" id="UP000183245"/>
    </source>
</evidence>
<dbReference type="InterPro" id="IPR058058">
    <property type="entry name" value="CBU_0592-like"/>
</dbReference>
<protein>
    <recommendedName>
        <fullName evidence="2">CBU-0592-like domain-containing protein</fullName>
    </recommendedName>
</protein>
<feature type="transmembrane region" description="Helical" evidence="1">
    <location>
        <begin position="35"/>
        <end position="53"/>
    </location>
</feature>
<reference evidence="3 4" key="1">
    <citation type="journal article" date="2016" name="Environ. Microbiol.">
        <title>Genomic resolution of a cold subsurface aquifer community provides metabolic insights for novel microbes adapted to high CO concentrations.</title>
        <authorList>
            <person name="Probst A.J."/>
            <person name="Castelle C.J."/>
            <person name="Singh A."/>
            <person name="Brown C.T."/>
            <person name="Anantharaman K."/>
            <person name="Sharon I."/>
            <person name="Hug L.A."/>
            <person name="Burstein D."/>
            <person name="Emerson J.B."/>
            <person name="Thomas B.C."/>
            <person name="Banfield J.F."/>
        </authorList>
    </citation>
    <scope>NUCLEOTIDE SEQUENCE [LARGE SCALE GENOMIC DNA]</scope>
    <source>
        <strain evidence="3">CG2_30_54_11</strain>
    </source>
</reference>
<evidence type="ECO:0000313" key="3">
    <source>
        <dbReference type="EMBL" id="OIP97154.1"/>
    </source>
</evidence>
<proteinExistence type="predicted"/>
<name>A0A1J5IRY1_9BACT</name>
<organism evidence="3 4">
    <name type="scientific">Candidatus Wirthbacteria bacterium CG2_30_54_11</name>
    <dbReference type="NCBI Taxonomy" id="1817892"/>
    <lineage>
        <taxon>Bacteria</taxon>
        <taxon>Candidatus Wirthbacteria</taxon>
    </lineage>
</organism>
<dbReference type="EMBL" id="MNZT01000065">
    <property type="protein sequence ID" value="OIP97154.1"/>
    <property type="molecule type" value="Genomic_DNA"/>
</dbReference>
<feature type="transmembrane region" description="Helical" evidence="1">
    <location>
        <begin position="60"/>
        <end position="79"/>
    </location>
</feature>
<comment type="caution">
    <text evidence="3">The sequence shown here is derived from an EMBL/GenBank/DDBJ whole genome shotgun (WGS) entry which is preliminary data.</text>
</comment>
<feature type="domain" description="CBU-0592-like" evidence="2">
    <location>
        <begin position="9"/>
        <end position="78"/>
    </location>
</feature>
<gene>
    <name evidence="3" type="ORF">AUK40_03865</name>
</gene>
<feature type="transmembrane region" description="Helical" evidence="1">
    <location>
        <begin position="12"/>
        <end position="29"/>
    </location>
</feature>
<dbReference type="AlphaFoldDB" id="A0A1J5IRY1"/>
<keyword evidence="1" id="KW-0472">Membrane</keyword>
<evidence type="ECO:0000259" key="2">
    <source>
        <dbReference type="Pfam" id="PF26604"/>
    </source>
</evidence>
<dbReference type="STRING" id="1817892.AUK40_03865"/>
<evidence type="ECO:0000256" key="1">
    <source>
        <dbReference type="SAM" id="Phobius"/>
    </source>
</evidence>
<dbReference type="NCBIfam" id="NF047864">
    <property type="entry name" value="CBU_0592_membra"/>
    <property type="match status" value="1"/>
</dbReference>
<keyword evidence="1" id="KW-1133">Transmembrane helix</keyword>
<accession>A0A1J5IRY1</accession>